<dbReference type="RefSeq" id="WP_073276868.1">
    <property type="nucleotide sequence ID" value="NZ_FRAC01000013.1"/>
</dbReference>
<proteinExistence type="predicted"/>
<keyword evidence="1" id="KW-0472">Membrane</keyword>
<keyword evidence="1" id="KW-0812">Transmembrane</keyword>
<gene>
    <name evidence="2" type="ORF">SAMN02745136_02759</name>
</gene>
<keyword evidence="3" id="KW-1185">Reference proteome</keyword>
<feature type="transmembrane region" description="Helical" evidence="1">
    <location>
        <begin position="117"/>
        <end position="150"/>
    </location>
</feature>
<reference evidence="2 3" key="1">
    <citation type="submission" date="2016-11" db="EMBL/GenBank/DDBJ databases">
        <authorList>
            <person name="Jaros S."/>
            <person name="Januszkiewicz K."/>
            <person name="Wedrychowicz H."/>
        </authorList>
    </citation>
    <scope>NUCLEOTIDE SEQUENCE [LARGE SCALE GENOMIC DNA]</scope>
    <source>
        <strain evidence="2 3">DSM 15929</strain>
    </source>
</reference>
<protein>
    <submittedName>
        <fullName evidence="2">Uncharacterized protein</fullName>
    </submittedName>
</protein>
<sequence>MNENIYKFISVASGVIAILITYFNKKNTKREKLYNDYFKKLLIPYVAAYKVNANINPVRYVNSRFTRNDIYIPRYVFYLVDKCEKDSLHKVLISDYMSEFPTTSNILITTLSKIGNILSFIMSFIMIFAVSFMFLLTCYMIIDTISIVIIGNYETIMFLGITLNSISFNIILIVLCLFFGIVLMIILIYMVRSEEDRYKMSMKSINKNIKQKIKEYNNMFIIKNNSEPKYYL</sequence>
<organism evidence="2 3">
    <name type="scientific">Anaerocolumna jejuensis DSM 15929</name>
    <dbReference type="NCBI Taxonomy" id="1121322"/>
    <lineage>
        <taxon>Bacteria</taxon>
        <taxon>Bacillati</taxon>
        <taxon>Bacillota</taxon>
        <taxon>Clostridia</taxon>
        <taxon>Lachnospirales</taxon>
        <taxon>Lachnospiraceae</taxon>
        <taxon>Anaerocolumna</taxon>
    </lineage>
</organism>
<dbReference type="AlphaFoldDB" id="A0A1M6TDS6"/>
<dbReference type="EMBL" id="FRAC01000013">
    <property type="protein sequence ID" value="SHK55123.1"/>
    <property type="molecule type" value="Genomic_DNA"/>
</dbReference>
<evidence type="ECO:0000313" key="3">
    <source>
        <dbReference type="Proteomes" id="UP000184386"/>
    </source>
</evidence>
<accession>A0A1M6TDS6</accession>
<feature type="transmembrane region" description="Helical" evidence="1">
    <location>
        <begin position="6"/>
        <end position="23"/>
    </location>
</feature>
<evidence type="ECO:0000256" key="1">
    <source>
        <dbReference type="SAM" id="Phobius"/>
    </source>
</evidence>
<name>A0A1M6TDS6_9FIRM</name>
<keyword evidence="1" id="KW-1133">Transmembrane helix</keyword>
<evidence type="ECO:0000313" key="2">
    <source>
        <dbReference type="EMBL" id="SHK55123.1"/>
    </source>
</evidence>
<dbReference type="Proteomes" id="UP000184386">
    <property type="component" value="Unassembled WGS sequence"/>
</dbReference>
<dbReference type="OrthoDB" id="2088063at2"/>
<feature type="transmembrane region" description="Helical" evidence="1">
    <location>
        <begin position="170"/>
        <end position="191"/>
    </location>
</feature>